<sequence>MWSALDLLSDPELCAGMSIVDISGDGLETLGSKRHHVVSLYYARKRAEQMGVTVNALVISDDGGDLARYYSKKVTIGSNSFVMNIKK</sequence>
<dbReference type="EMBL" id="MZMT01000041">
    <property type="protein sequence ID" value="PIO43364.1"/>
    <property type="molecule type" value="Genomic_DNA"/>
</dbReference>
<proteinExistence type="predicted"/>
<gene>
    <name evidence="1" type="ORF">B5P45_18435</name>
</gene>
<organism evidence="1 2">
    <name type="scientific">Phyllobacterium zundukense</name>
    <dbReference type="NCBI Taxonomy" id="1867719"/>
    <lineage>
        <taxon>Bacteria</taxon>
        <taxon>Pseudomonadati</taxon>
        <taxon>Pseudomonadota</taxon>
        <taxon>Alphaproteobacteria</taxon>
        <taxon>Hyphomicrobiales</taxon>
        <taxon>Phyllobacteriaceae</taxon>
        <taxon>Phyllobacterium</taxon>
    </lineage>
</organism>
<keyword evidence="2" id="KW-1185">Reference proteome</keyword>
<evidence type="ECO:0000313" key="2">
    <source>
        <dbReference type="Proteomes" id="UP000232163"/>
    </source>
</evidence>
<protein>
    <submittedName>
        <fullName evidence="1">Uncharacterized protein</fullName>
    </submittedName>
</protein>
<dbReference type="Proteomes" id="UP000232163">
    <property type="component" value="Unassembled WGS sequence"/>
</dbReference>
<comment type="caution">
    <text evidence="1">The sequence shown here is derived from an EMBL/GenBank/DDBJ whole genome shotgun (WGS) entry which is preliminary data.</text>
</comment>
<dbReference type="AlphaFoldDB" id="A0A2N9VV46"/>
<dbReference type="OrthoDB" id="9792179at2"/>
<evidence type="ECO:0000313" key="1">
    <source>
        <dbReference type="EMBL" id="PIO43364.1"/>
    </source>
</evidence>
<dbReference type="InterPro" id="IPR010607">
    <property type="entry name" value="DUF1194"/>
</dbReference>
<name>A0A2N9VV46_9HYPH</name>
<accession>A0A2N9VV46</accession>
<dbReference type="Pfam" id="PF06707">
    <property type="entry name" value="DUF1194"/>
    <property type="match status" value="1"/>
</dbReference>
<reference evidence="1 2" key="1">
    <citation type="journal article" date="2017" name="Int J Environ Stud">
        <title>Does the Miocene-Pliocene relict legume Oxytropis triphylla form nitrogen-fixing nodules with a combination of bacterial strains?</title>
        <authorList>
            <person name="Safronova V."/>
            <person name="Belimov A."/>
            <person name="Sazanova A."/>
            <person name="Kuznetsova I."/>
            <person name="Popova J."/>
            <person name="Andronov E."/>
            <person name="Verkhozina A."/>
            <person name="Tikhonovich I."/>
        </authorList>
    </citation>
    <scope>NUCLEOTIDE SEQUENCE [LARGE SCALE GENOMIC DNA]</scope>
    <source>
        <strain evidence="1 2">Tri-38</strain>
    </source>
</reference>